<dbReference type="InterPro" id="IPR014284">
    <property type="entry name" value="RNA_pol_sigma-70_dom"/>
</dbReference>
<dbReference type="GO" id="GO:0016987">
    <property type="term" value="F:sigma factor activity"/>
    <property type="evidence" value="ECO:0007669"/>
    <property type="project" value="UniProtKB-KW"/>
</dbReference>
<proteinExistence type="inferred from homology"/>
<dbReference type="InterPro" id="IPR007627">
    <property type="entry name" value="RNA_pol_sigma70_r2"/>
</dbReference>
<dbReference type="SUPFAM" id="SSF88946">
    <property type="entry name" value="Sigma2 domain of RNA polymerase sigma factors"/>
    <property type="match status" value="1"/>
</dbReference>
<evidence type="ECO:0000313" key="8">
    <source>
        <dbReference type="Proteomes" id="UP000233534"/>
    </source>
</evidence>
<evidence type="ECO:0000256" key="4">
    <source>
        <dbReference type="ARBA" id="ARBA00023163"/>
    </source>
</evidence>
<dbReference type="InterPro" id="IPR013324">
    <property type="entry name" value="RNA_pol_sigma_r3/r4-like"/>
</dbReference>
<keyword evidence="3" id="KW-0731">Sigma factor</keyword>
<evidence type="ECO:0000259" key="6">
    <source>
        <dbReference type="Pfam" id="PF08281"/>
    </source>
</evidence>
<dbReference type="SUPFAM" id="SSF88659">
    <property type="entry name" value="Sigma3 and sigma4 domains of RNA polymerase sigma factors"/>
    <property type="match status" value="1"/>
</dbReference>
<keyword evidence="8" id="KW-1185">Reference proteome</keyword>
<feature type="domain" description="RNA polymerase sigma factor 70 region 4 type 2" evidence="6">
    <location>
        <begin position="133"/>
        <end position="178"/>
    </location>
</feature>
<dbReference type="GO" id="GO:0006352">
    <property type="term" value="P:DNA-templated transcription initiation"/>
    <property type="evidence" value="ECO:0007669"/>
    <property type="project" value="InterPro"/>
</dbReference>
<organism evidence="7 8">
    <name type="scientific">Acetivibrio saccincola</name>
    <dbReference type="NCBI Taxonomy" id="1677857"/>
    <lineage>
        <taxon>Bacteria</taxon>
        <taxon>Bacillati</taxon>
        <taxon>Bacillota</taxon>
        <taxon>Clostridia</taxon>
        <taxon>Eubacteriales</taxon>
        <taxon>Oscillospiraceae</taxon>
        <taxon>Acetivibrio</taxon>
    </lineage>
</organism>
<dbReference type="GO" id="GO:0003677">
    <property type="term" value="F:DNA binding"/>
    <property type="evidence" value="ECO:0007669"/>
    <property type="project" value="InterPro"/>
</dbReference>
<dbReference type="AlphaFoldDB" id="A0A2K9E8K7"/>
<dbReference type="PANTHER" id="PTHR43133:SF60">
    <property type="entry name" value="RNA POLYMERASE SIGMA FACTOR SIGV"/>
    <property type="match status" value="1"/>
</dbReference>
<comment type="similarity">
    <text evidence="1">Belongs to the sigma-70 factor family. ECF subfamily.</text>
</comment>
<gene>
    <name evidence="7" type="primary">sigY</name>
    <name evidence="7" type="ORF">HVS_10045</name>
</gene>
<dbReference type="KEGG" id="hsc:HVS_10045"/>
<dbReference type="PANTHER" id="PTHR43133">
    <property type="entry name" value="RNA POLYMERASE ECF-TYPE SIGMA FACTO"/>
    <property type="match status" value="1"/>
</dbReference>
<accession>A0A2K9E8K7</accession>
<evidence type="ECO:0000256" key="2">
    <source>
        <dbReference type="ARBA" id="ARBA00023015"/>
    </source>
</evidence>
<sequence>MTAMKRKGNILLSKKALSEKALIEKAQSGDKKSLEVLLYDNYKIVYGYLLKLTMNEEITKDITQEVMVKAILNIKKFKGNSKFSTWLISIASNIYKDMLKKDKKVSRVDIEKTLIKNTQSLEDDIINKDTVKRIGEVLLKLPEEKRMVFILKNHFNYSYKEISKILKCPIGTVRSRLHYCIKKIRDFI</sequence>
<dbReference type="Proteomes" id="UP000233534">
    <property type="component" value="Chromosome"/>
</dbReference>
<dbReference type="InterPro" id="IPR013325">
    <property type="entry name" value="RNA_pol_sigma_r2"/>
</dbReference>
<evidence type="ECO:0000313" key="7">
    <source>
        <dbReference type="EMBL" id="AUG57906.1"/>
    </source>
</evidence>
<dbReference type="NCBIfam" id="TIGR02937">
    <property type="entry name" value="sigma70-ECF"/>
    <property type="match status" value="1"/>
</dbReference>
<dbReference type="InterPro" id="IPR036388">
    <property type="entry name" value="WH-like_DNA-bd_sf"/>
</dbReference>
<evidence type="ECO:0000256" key="1">
    <source>
        <dbReference type="ARBA" id="ARBA00010641"/>
    </source>
</evidence>
<protein>
    <submittedName>
        <fullName evidence="7">RNA polymerase sigma factor SigY</fullName>
    </submittedName>
</protein>
<dbReference type="Pfam" id="PF04542">
    <property type="entry name" value="Sigma70_r2"/>
    <property type="match status" value="1"/>
</dbReference>
<reference evidence="7 8" key="1">
    <citation type="submission" date="2017-12" db="EMBL/GenBank/DDBJ databases">
        <title>Complete genome sequence of Herbivorax saccincola GGR1, a novel Cellulosome-producing hydrolytic bacterium in a thermophilic biogas plant, established by Illumina and Nanopore MinION sequencing.</title>
        <authorList>
            <person name="Pechtl A."/>
            <person name="Ruckert C."/>
            <person name="Koeck D.E."/>
            <person name="Maus I."/>
            <person name="Winkler A."/>
            <person name="Kalinowski J."/>
            <person name="Puhler A."/>
            <person name="Schwarz W.W."/>
            <person name="Zverlov V.V."/>
            <person name="Schluter A."/>
            <person name="Liebl W."/>
        </authorList>
    </citation>
    <scope>NUCLEOTIDE SEQUENCE [LARGE SCALE GENOMIC DNA]</scope>
    <source>
        <strain evidence="8">SR1</strain>
    </source>
</reference>
<dbReference type="Gene3D" id="1.10.10.10">
    <property type="entry name" value="Winged helix-like DNA-binding domain superfamily/Winged helix DNA-binding domain"/>
    <property type="match status" value="1"/>
</dbReference>
<keyword evidence="2" id="KW-0805">Transcription regulation</keyword>
<dbReference type="CDD" id="cd06171">
    <property type="entry name" value="Sigma70_r4"/>
    <property type="match status" value="1"/>
</dbReference>
<evidence type="ECO:0000256" key="3">
    <source>
        <dbReference type="ARBA" id="ARBA00023082"/>
    </source>
</evidence>
<feature type="domain" description="RNA polymerase sigma-70 region 2" evidence="5">
    <location>
        <begin position="41"/>
        <end position="103"/>
    </location>
</feature>
<evidence type="ECO:0000259" key="5">
    <source>
        <dbReference type="Pfam" id="PF04542"/>
    </source>
</evidence>
<keyword evidence="4" id="KW-0804">Transcription</keyword>
<dbReference type="Pfam" id="PF08281">
    <property type="entry name" value="Sigma70_r4_2"/>
    <property type="match status" value="1"/>
</dbReference>
<dbReference type="EMBL" id="CP025197">
    <property type="protein sequence ID" value="AUG57906.1"/>
    <property type="molecule type" value="Genomic_DNA"/>
</dbReference>
<dbReference type="InterPro" id="IPR039425">
    <property type="entry name" value="RNA_pol_sigma-70-like"/>
</dbReference>
<dbReference type="Gene3D" id="1.10.1740.10">
    <property type="match status" value="1"/>
</dbReference>
<name>A0A2K9E8K7_9FIRM</name>
<dbReference type="InterPro" id="IPR013249">
    <property type="entry name" value="RNA_pol_sigma70_r4_t2"/>
</dbReference>